<dbReference type="InterPro" id="IPR013783">
    <property type="entry name" value="Ig-like_fold"/>
</dbReference>
<dbReference type="PROSITE" id="PS50011">
    <property type="entry name" value="PROTEIN_KINASE_DOM"/>
    <property type="match status" value="1"/>
</dbReference>
<keyword evidence="19" id="KW-0732">Signal</keyword>
<organism evidence="22 23">
    <name type="scientific">Diabrotica virgifera virgifera</name>
    <name type="common">western corn rootworm</name>
    <dbReference type="NCBI Taxonomy" id="50390"/>
    <lineage>
        <taxon>Eukaryota</taxon>
        <taxon>Metazoa</taxon>
        <taxon>Ecdysozoa</taxon>
        <taxon>Arthropoda</taxon>
        <taxon>Hexapoda</taxon>
        <taxon>Insecta</taxon>
        <taxon>Pterygota</taxon>
        <taxon>Neoptera</taxon>
        <taxon>Endopterygota</taxon>
        <taxon>Coleoptera</taxon>
        <taxon>Polyphaga</taxon>
        <taxon>Cucujiformia</taxon>
        <taxon>Chrysomeloidea</taxon>
        <taxon>Chrysomelidae</taxon>
        <taxon>Galerucinae</taxon>
        <taxon>Diabroticina</taxon>
        <taxon>Diabroticites</taxon>
        <taxon>Diabrotica</taxon>
    </lineage>
</organism>
<dbReference type="PRINTS" id="PR00109">
    <property type="entry name" value="TYRKINASE"/>
</dbReference>
<evidence type="ECO:0000256" key="10">
    <source>
        <dbReference type="ARBA" id="ARBA00023136"/>
    </source>
</evidence>
<evidence type="ECO:0000256" key="19">
    <source>
        <dbReference type="SAM" id="SignalP"/>
    </source>
</evidence>
<keyword evidence="9 18" id="KW-1133">Transmembrane helix</keyword>
<dbReference type="InterPro" id="IPR000033">
    <property type="entry name" value="LDLR_classB_rpt"/>
</dbReference>
<dbReference type="InterPro" id="IPR050122">
    <property type="entry name" value="RTK"/>
</dbReference>
<comment type="catalytic activity">
    <reaction evidence="14 16">
        <text>L-tyrosyl-[protein] + ATP = O-phospho-L-tyrosyl-[protein] + ADP + H(+)</text>
        <dbReference type="Rhea" id="RHEA:10596"/>
        <dbReference type="Rhea" id="RHEA-COMP:10136"/>
        <dbReference type="Rhea" id="RHEA-COMP:20101"/>
        <dbReference type="ChEBI" id="CHEBI:15378"/>
        <dbReference type="ChEBI" id="CHEBI:30616"/>
        <dbReference type="ChEBI" id="CHEBI:46858"/>
        <dbReference type="ChEBI" id="CHEBI:61978"/>
        <dbReference type="ChEBI" id="CHEBI:456216"/>
        <dbReference type="EC" id="2.7.10.1"/>
    </reaction>
</comment>
<comment type="subcellular location">
    <subcellularLocation>
        <location evidence="1">Membrane</location>
        <topology evidence="1">Single-pass membrane protein</topology>
    </subcellularLocation>
</comment>
<evidence type="ECO:0000256" key="13">
    <source>
        <dbReference type="ARBA" id="ARBA00023180"/>
    </source>
</evidence>
<feature type="region of interest" description="Disordered" evidence="17">
    <location>
        <begin position="2367"/>
        <end position="2389"/>
    </location>
</feature>
<dbReference type="PROSITE" id="PS00107">
    <property type="entry name" value="PROTEIN_KINASE_ATP"/>
    <property type="match status" value="1"/>
</dbReference>
<dbReference type="Gene3D" id="2.60.40.10">
    <property type="entry name" value="Immunoglobulins"/>
    <property type="match status" value="6"/>
</dbReference>
<keyword evidence="10 18" id="KW-0472">Membrane</keyword>
<dbReference type="EC" id="2.7.10.1" evidence="16"/>
<keyword evidence="4 16" id="KW-0812">Transmembrane</keyword>
<feature type="domain" description="Fibronectin type-III" evidence="21">
    <location>
        <begin position="116"/>
        <end position="223"/>
    </location>
</feature>
<dbReference type="EnsemblMetazoa" id="XM_050655042.1">
    <property type="protein sequence ID" value="XP_050510999.1"/>
    <property type="gene ID" value="LOC114336469"/>
</dbReference>
<evidence type="ECO:0000313" key="23">
    <source>
        <dbReference type="Proteomes" id="UP001652700"/>
    </source>
</evidence>
<keyword evidence="3" id="KW-0808">Transferase</keyword>
<dbReference type="Proteomes" id="UP001652700">
    <property type="component" value="Unplaced"/>
</dbReference>
<evidence type="ECO:0000256" key="12">
    <source>
        <dbReference type="ARBA" id="ARBA00023170"/>
    </source>
</evidence>
<evidence type="ECO:0000256" key="11">
    <source>
        <dbReference type="ARBA" id="ARBA00023137"/>
    </source>
</evidence>
<dbReference type="SMART" id="SM00219">
    <property type="entry name" value="TyrKc"/>
    <property type="match status" value="1"/>
</dbReference>
<evidence type="ECO:0000256" key="7">
    <source>
        <dbReference type="ARBA" id="ARBA00022777"/>
    </source>
</evidence>
<dbReference type="CDD" id="cd05044">
    <property type="entry name" value="PTKc_c-ros"/>
    <property type="match status" value="1"/>
</dbReference>
<feature type="signal peptide" evidence="19">
    <location>
        <begin position="1"/>
        <end position="20"/>
    </location>
</feature>
<keyword evidence="7" id="KW-0418">Kinase</keyword>
<dbReference type="InterPro" id="IPR017441">
    <property type="entry name" value="Protein_kinase_ATP_BS"/>
</dbReference>
<feature type="domain" description="Fibronectin type-III" evidence="21">
    <location>
        <begin position="1095"/>
        <end position="1200"/>
    </location>
</feature>
<dbReference type="PROSITE" id="PS50853">
    <property type="entry name" value="FN3"/>
    <property type="match status" value="8"/>
</dbReference>
<evidence type="ECO:0000313" key="22">
    <source>
        <dbReference type="EnsemblMetazoa" id="XP_050510999.1"/>
    </source>
</evidence>
<dbReference type="Gene3D" id="2.120.10.30">
    <property type="entry name" value="TolB, C-terminal domain"/>
    <property type="match status" value="3"/>
</dbReference>
<evidence type="ECO:0000256" key="17">
    <source>
        <dbReference type="SAM" id="MobiDB-lite"/>
    </source>
</evidence>
<dbReference type="SUPFAM" id="SSF63825">
    <property type="entry name" value="YWTD domain"/>
    <property type="match status" value="3"/>
</dbReference>
<keyword evidence="8 15" id="KW-0067">ATP-binding</keyword>
<keyword evidence="6 15" id="KW-0547">Nucleotide-binding</keyword>
<dbReference type="InterPro" id="IPR000719">
    <property type="entry name" value="Prot_kinase_dom"/>
</dbReference>
<feature type="domain" description="Fibronectin type-III" evidence="21">
    <location>
        <begin position="999"/>
        <end position="1094"/>
    </location>
</feature>
<evidence type="ECO:0000259" key="21">
    <source>
        <dbReference type="PROSITE" id="PS50853"/>
    </source>
</evidence>
<feature type="domain" description="Fibronectin type-III" evidence="21">
    <location>
        <begin position="229"/>
        <end position="319"/>
    </location>
</feature>
<evidence type="ECO:0000256" key="6">
    <source>
        <dbReference type="ARBA" id="ARBA00022741"/>
    </source>
</evidence>
<dbReference type="CDD" id="cd00063">
    <property type="entry name" value="FN3"/>
    <property type="match status" value="6"/>
</dbReference>
<dbReference type="Pfam" id="PF00041">
    <property type="entry name" value="fn3"/>
    <property type="match status" value="5"/>
</dbReference>
<evidence type="ECO:0000256" key="18">
    <source>
        <dbReference type="SAM" id="Phobius"/>
    </source>
</evidence>
<evidence type="ECO:0000256" key="1">
    <source>
        <dbReference type="ARBA" id="ARBA00004167"/>
    </source>
</evidence>
<protein>
    <recommendedName>
        <fullName evidence="16">Tyrosine-protein kinase receptor</fullName>
        <ecNumber evidence="16">2.7.10.1</ecNumber>
    </recommendedName>
</protein>
<dbReference type="SUPFAM" id="SSF49265">
    <property type="entry name" value="Fibronectin type III"/>
    <property type="match status" value="5"/>
</dbReference>
<dbReference type="InterPro" id="IPR003961">
    <property type="entry name" value="FN3_dom"/>
</dbReference>
<dbReference type="SMART" id="SM00220">
    <property type="entry name" value="S_TKc"/>
    <property type="match status" value="1"/>
</dbReference>
<evidence type="ECO:0000256" key="16">
    <source>
        <dbReference type="RuleBase" id="RU000312"/>
    </source>
</evidence>
<accession>A0ABM5KLC5</accession>
<evidence type="ECO:0000256" key="5">
    <source>
        <dbReference type="ARBA" id="ARBA00022737"/>
    </source>
</evidence>
<feature type="domain" description="Protein kinase" evidence="20">
    <location>
        <begin position="2018"/>
        <end position="2293"/>
    </location>
</feature>
<dbReference type="InterPro" id="IPR001245">
    <property type="entry name" value="Ser-Thr/Tyr_kinase_cat_dom"/>
</dbReference>
<feature type="binding site" evidence="15">
    <location>
        <position position="2052"/>
    </location>
    <ligand>
        <name>ATP</name>
        <dbReference type="ChEBI" id="CHEBI:30616"/>
    </ligand>
</feature>
<dbReference type="Pfam" id="PF07714">
    <property type="entry name" value="PK_Tyr_Ser-Thr"/>
    <property type="match status" value="1"/>
</dbReference>
<evidence type="ECO:0000256" key="4">
    <source>
        <dbReference type="ARBA" id="ARBA00022692"/>
    </source>
</evidence>
<dbReference type="InterPro" id="IPR020635">
    <property type="entry name" value="Tyr_kinase_cat_dom"/>
</dbReference>
<evidence type="ECO:0000256" key="8">
    <source>
        <dbReference type="ARBA" id="ARBA00022840"/>
    </source>
</evidence>
<dbReference type="GeneID" id="114336469"/>
<dbReference type="Gene3D" id="3.30.200.20">
    <property type="entry name" value="Phosphorylase Kinase, domain 1"/>
    <property type="match status" value="1"/>
</dbReference>
<proteinExistence type="inferred from homology"/>
<feature type="transmembrane region" description="Helical" evidence="18">
    <location>
        <begin position="1930"/>
        <end position="1954"/>
    </location>
</feature>
<dbReference type="InterPro" id="IPR011009">
    <property type="entry name" value="Kinase-like_dom_sf"/>
</dbReference>
<evidence type="ECO:0000256" key="3">
    <source>
        <dbReference type="ARBA" id="ARBA00022679"/>
    </source>
</evidence>
<feature type="domain" description="Fibronectin type-III" evidence="21">
    <location>
        <begin position="1703"/>
        <end position="1797"/>
    </location>
</feature>
<evidence type="ECO:0000259" key="20">
    <source>
        <dbReference type="PROSITE" id="PS50011"/>
    </source>
</evidence>
<dbReference type="InterPro" id="IPR011042">
    <property type="entry name" value="6-blade_b-propeller_TolB-like"/>
</dbReference>
<dbReference type="InterPro" id="IPR036116">
    <property type="entry name" value="FN3_sf"/>
</dbReference>
<comment type="similarity">
    <text evidence="16">Belongs to the protein kinase superfamily. Tyr protein kinase family. Insulin receptor subfamily.</text>
</comment>
<dbReference type="SMART" id="SM00135">
    <property type="entry name" value="LY"/>
    <property type="match status" value="4"/>
</dbReference>
<dbReference type="Gene3D" id="1.10.510.10">
    <property type="entry name" value="Transferase(Phosphotransferase) domain 1"/>
    <property type="match status" value="1"/>
</dbReference>
<feature type="compositionally biased region" description="Polar residues" evidence="17">
    <location>
        <begin position="302"/>
        <end position="321"/>
    </location>
</feature>
<feature type="domain" description="Fibronectin type-III" evidence="21">
    <location>
        <begin position="1604"/>
        <end position="1702"/>
    </location>
</feature>
<dbReference type="PANTHER" id="PTHR24416">
    <property type="entry name" value="TYROSINE-PROTEIN KINASE RECEPTOR"/>
    <property type="match status" value="1"/>
</dbReference>
<feature type="region of interest" description="Disordered" evidence="17">
    <location>
        <begin position="299"/>
        <end position="321"/>
    </location>
</feature>
<keyword evidence="13" id="KW-0325">Glycoprotein</keyword>
<dbReference type="InterPro" id="IPR008266">
    <property type="entry name" value="Tyr_kinase_AS"/>
</dbReference>
<keyword evidence="2 16" id="KW-0597">Phosphoprotein</keyword>
<dbReference type="InterPro" id="IPR002011">
    <property type="entry name" value="Tyr_kinase_rcpt_2_CS"/>
</dbReference>
<feature type="domain" description="Fibronectin type-III" evidence="21">
    <location>
        <begin position="1801"/>
        <end position="1919"/>
    </location>
</feature>
<keyword evidence="11" id="KW-0829">Tyrosine-protein kinase</keyword>
<name>A0ABM5KLC5_DIAVI</name>
<keyword evidence="23" id="KW-1185">Reference proteome</keyword>
<keyword evidence="12 16" id="KW-0675">Receptor</keyword>
<dbReference type="SUPFAM" id="SSF56112">
    <property type="entry name" value="Protein kinase-like (PK-like)"/>
    <property type="match status" value="1"/>
</dbReference>
<evidence type="ECO:0000256" key="2">
    <source>
        <dbReference type="ARBA" id="ARBA00022553"/>
    </source>
</evidence>
<feature type="chain" id="PRO_5046608062" description="Tyrosine-protein kinase receptor" evidence="19">
    <location>
        <begin position="21"/>
        <end position="2389"/>
    </location>
</feature>
<sequence length="2389" mass="272792">MKYFVVVVVFVSCVFMRTNCFDYSDAEVETRCIEDCPLQLQNRTDKGHYGYACDHNCNIEHCVKGCKLWKKALTSTCRETCNATTERPNPKELYCVIGCNDAVTKYFSNLRKLLGTPAAPTLRADSLKPDSLKLESNCPDAKKTGLSCLLQWRYEEFSTSKSSWQYCVNTTYDPDNKIFYVQDLQPYTKYRFRIAIIHDSKDGLHYGDLAVSSESVVISTTAGGPPASPPQNVRATPVDSSSISISWEPGPFPHGPLLSYVLNITDNHRSEVKDIPPDKSDIVVGDLKALNNYSVELRMRNKNGSGPPATTTVSTPPERQITNVTKPPLILGTNSTILELNNLSLDEEPKVLYKSTIELKGIGFHYNKKLLFITDSDGYVSKIPLYQESKPNHSSPYKKFIYSPKKIDILEPQNLYFKPLDITVDWLNDQLYILGEIKFNTAYIIKRCNLDGSNLMVVYAGLSQKPSSIQIDPLNGYLFWVIQDYNNGGFFRLDINDISNGIPADKKIKKVLNESELGAFTFEHNNFNVLVSYQRLNTIMSVSLDGNDIKNIRTTVATSKLYKVVSLAMENKLFYWTDGTDVYFEDYNEHSKSYYHNALVINYGYYKKVFINSQSSQPWPTPINPPTNVQAIFGIDIAKTRWQPPHLVGLQGKGAWQNWSYEISIKEANTDHTVIHRNINNTFFTITNLKENTEYILQVAAYTNSGQGPWSSDFRGITLNSSKTPILLWSASEGLLRTNAAGESLEILIDKSTMKDYHYTDIAPYRDQIFMVTNTSYVYWYNTTSKKQGRLVDLDSVGSIAVDSIGMKLYWSNPKQQLILRGNLNGTEQEPLLTVLAKELNIDSDKAYLYWSTGIKVECAHLNGVERFEYHDVQYFSGKQVMGLTLDFEQKYVYWIVRGSEGSNLYKARMQGHWDNEVPSVEIISSLRKPNIQGSLCYFHKRLLWLQDDRNAAISDLSGKNIASINGKSLQGLNMVYVVDSSLYMLPDPWLQVNVIPKMVEKRSVKVVGSCESFNITWDPVSNVNYGTVFYEIQIVNPLKNNDLTVVTTTIPTTKYWLEVTPFTPINVTIRAFTYWASSPLLHTEVISPSSTPSAPLNLRTFVEYDAHSSSENHFATIVVRWDPPVNPNGILQGYKLRCWFMDSEVELDLCDNVINRDNETEYRLEMIENSKEYHFEVQAFTKIGLGVKSPVTSVNTAHEHPIPTLLVAAENSIYIDDIDLNRTIALVDSVTEPKQISYLAKEKKIFWIDKKGEMFEQNMLRNVQSKIHDVRSDTDGLTLDWIGRVLYYIQKVDGHNKSAIFKVDLNRDFLESVKVLESEEGFITRLEVSPFTKAMYWIEVTKDSKYKLMQSDIFGSNVKNFFIDHKSAPNKPCNCPYKPEIGPFFTLDHSDINARPKVIFLDIYTQNLMWSDKDAESCGLLADSNYIRDGFPLTNLEADFVTLYWTQKGVLHALNRKEYKLFTKEIDVSDIIIYGKHIQPYPPERCLSPKQHNNYTLSLNSKSFNSLVLTMPKPSVHEDCFNISMASIKYMIYYSKYVDGFDCFETRNCSELVTFNETQIINELKPYTRYLIRVSVSNYYSDVRSIIIGPPSVFQTSPGVPSKPRNVSAMVLSPNLAAITWLPPEELNGFIVYYEIHYQTESTPLGVRHKGELSVNSSYALSSFLPTLSPNETYTVWVRTYSETNETSSDSDRVQITTYPEPYALTLENTTAYDMQLSWEPSEHIKLYHIEYSLLTTSDWQQIDTFNKKSDSVSIEVFTLKPKTHYKFRLRLMYEGNDEEYIWPKDSRFTFETLGDRPSPPGIPIIQYVKPNIYKVLWEASKDNGAPIEIYKLEGKVLRYYRTKRSANRTVPFFNTSPSIEIEDPDQWTTYYNGTNTSWIISGLNEKNKYAFRVSSLNVYGWSNVSEESNEFDLTEAARMAEKQSPMNLILIATLVPGSICLLFVLIFVYLICSGRRNKQKKLQQVVTSAPRIPDVELATLRELPKRGVHNTNILYFSAQPTPEELGHLPQIRREQITLTTFLGSGAFGEVFEGRAKGINNSVTETRVAVKTLKKGASDQEKCEFLQEAQLMSHFKHEHILELLGVCLDNDPHFIIMELMEGGDLLTYLRDSRNPSTSTPFLTLIELLKMCVDVSKGCRYLEEMHFVHRDLACRNCLVSSYESDFRIVKIGDFGLARDIYKNDYYRKEGEALLPVRWMAPESLTDGVFTSQSDVWAFGVLLWEIMTLGQQPYPARANLEVLHYVRRGGRLGKPTHCPDELHSLMLQCWEFDAEKRPTFKYCFEVLESLHSKTVRNPQTAVHEGQYISTVPDRNSWKSDTEDESAREITPFLDKEAVSGPKEIPKYVEVILEPDDILENDGYEIPNQMIQKLDGNPEPTEPAGKSEDRA</sequence>
<dbReference type="SMART" id="SM00060">
    <property type="entry name" value="FN3"/>
    <property type="match status" value="9"/>
</dbReference>
<feature type="domain" description="Fibronectin type-III" evidence="21">
    <location>
        <begin position="625"/>
        <end position="721"/>
    </location>
</feature>
<reference evidence="22" key="1">
    <citation type="submission" date="2025-05" db="UniProtKB">
        <authorList>
            <consortium name="EnsemblMetazoa"/>
        </authorList>
    </citation>
    <scope>IDENTIFICATION</scope>
</reference>
<dbReference type="PROSITE" id="PS00109">
    <property type="entry name" value="PROTEIN_KINASE_TYR"/>
    <property type="match status" value="1"/>
</dbReference>
<dbReference type="PROSITE" id="PS00239">
    <property type="entry name" value="RECEPTOR_TYR_KIN_II"/>
    <property type="match status" value="1"/>
</dbReference>
<evidence type="ECO:0000256" key="15">
    <source>
        <dbReference type="PROSITE-ProRule" id="PRU10141"/>
    </source>
</evidence>
<evidence type="ECO:0000256" key="9">
    <source>
        <dbReference type="ARBA" id="ARBA00022989"/>
    </source>
</evidence>
<dbReference type="PANTHER" id="PTHR24416:SF527">
    <property type="entry name" value="PROTO-ONCOGENE TYROSINE-PROTEIN KINASE ROS"/>
    <property type="match status" value="1"/>
</dbReference>
<evidence type="ECO:0000256" key="14">
    <source>
        <dbReference type="ARBA" id="ARBA00051243"/>
    </source>
</evidence>
<keyword evidence="5" id="KW-0677">Repeat</keyword>
<dbReference type="RefSeq" id="XP_050510999.1">
    <property type="nucleotide sequence ID" value="XM_050655042.1"/>
</dbReference>